<keyword evidence="6" id="KW-0256">Endoplasmic reticulum</keyword>
<feature type="transmembrane region" description="Helical" evidence="10">
    <location>
        <begin position="348"/>
        <end position="369"/>
    </location>
</feature>
<keyword evidence="4" id="KW-0337">GPI-anchor biosynthesis</keyword>
<evidence type="ECO:0000313" key="12">
    <source>
        <dbReference type="Proteomes" id="UP001222027"/>
    </source>
</evidence>
<evidence type="ECO:0000256" key="2">
    <source>
        <dbReference type="ARBA" id="ARBA00004687"/>
    </source>
</evidence>
<keyword evidence="12" id="KW-1185">Reference proteome</keyword>
<evidence type="ECO:0000256" key="7">
    <source>
        <dbReference type="ARBA" id="ARBA00022989"/>
    </source>
</evidence>
<dbReference type="GO" id="GO:0006506">
    <property type="term" value="P:GPI anchor biosynthetic process"/>
    <property type="evidence" value="ECO:0007669"/>
    <property type="project" value="UniProtKB-KW"/>
</dbReference>
<comment type="similarity">
    <text evidence="3">Belongs to the PIGX family.</text>
</comment>
<proteinExistence type="inferred from homology"/>
<reference evidence="11 12" key="1">
    <citation type="submission" date="2022-12" db="EMBL/GenBank/DDBJ databases">
        <title>Chromosome-scale assembly of the Ensete ventricosum genome.</title>
        <authorList>
            <person name="Dussert Y."/>
            <person name="Stocks J."/>
            <person name="Wendawek A."/>
            <person name="Woldeyes F."/>
            <person name="Nichols R.A."/>
            <person name="Borrell J.S."/>
        </authorList>
    </citation>
    <scope>NUCLEOTIDE SEQUENCE [LARGE SCALE GENOMIC DNA]</scope>
    <source>
        <strain evidence="12">cv. Maze</strain>
        <tissue evidence="11">Seeds</tissue>
    </source>
</reference>
<name>A0AAV8QPJ5_ENSVE</name>
<comment type="subcellular location">
    <subcellularLocation>
        <location evidence="1">Endoplasmic reticulum membrane</location>
        <topology evidence="1">Single-pass membrane protein</topology>
    </subcellularLocation>
</comment>
<dbReference type="InterPro" id="IPR040039">
    <property type="entry name" value="PIGX"/>
</dbReference>
<evidence type="ECO:0000256" key="8">
    <source>
        <dbReference type="ARBA" id="ARBA00023136"/>
    </source>
</evidence>
<dbReference type="Pfam" id="PF08320">
    <property type="entry name" value="PIG-X"/>
    <property type="match status" value="1"/>
</dbReference>
<dbReference type="SMART" id="SM00780">
    <property type="entry name" value="PIG-X"/>
    <property type="match status" value="1"/>
</dbReference>
<evidence type="ECO:0000256" key="10">
    <source>
        <dbReference type="SAM" id="Phobius"/>
    </source>
</evidence>
<keyword evidence="8 10" id="KW-0472">Membrane</keyword>
<sequence>MAAVAAARNHLLNYLRYRSFSSASAILNPSDPSAVLTSKQKSRAALALLKSETDPSHIFHLSAAATTPIKMLSFIRDMLWYQRDQKHMVLGLIFIVSSLIKVDSYNKISDHVGKSSQRLVGCWPYSEAYLTSSYFAPHKSLFDSDCHGYLAEEFGSGDLCKGMANEISLLQLSDLQRRLRGEGSHRHLTSTLRFMNRSYNRSLLDSQDCKAVIIERLPIGVFADPFELQHLVHRKVFLDAAVFGDTNLELPSALSNRSIVEVHINIGIENPLRSYETVMELPLHARYPPLDDSGYAQVQFGHPDLFLHCRSKEAHSESCLWTLSEVNAGPAVAVMWRVPSGNDAHRGIVSSVTFVSALVCALSLVVSAITSRNKDVQETCKNDSAFI</sequence>
<evidence type="ECO:0000256" key="4">
    <source>
        <dbReference type="ARBA" id="ARBA00022502"/>
    </source>
</evidence>
<comment type="pathway">
    <text evidence="2">Glycolipid biosynthesis; glycosylphosphatidylinositol-anchor biosynthesis.</text>
</comment>
<keyword evidence="7 10" id="KW-1133">Transmembrane helix</keyword>
<dbReference type="InterPro" id="IPR013233">
    <property type="entry name" value="PIG-X/PBN1"/>
</dbReference>
<dbReference type="PANTHER" id="PTHR28650">
    <property type="entry name" value="PHOSPHATIDYLINOSITOL-GLYCAN BIOSYNTHESIS CLASS X PROTEIN"/>
    <property type="match status" value="1"/>
</dbReference>
<organism evidence="11 12">
    <name type="scientific">Ensete ventricosum</name>
    <name type="common">Abyssinian banana</name>
    <name type="synonym">Musa ensete</name>
    <dbReference type="NCBI Taxonomy" id="4639"/>
    <lineage>
        <taxon>Eukaryota</taxon>
        <taxon>Viridiplantae</taxon>
        <taxon>Streptophyta</taxon>
        <taxon>Embryophyta</taxon>
        <taxon>Tracheophyta</taxon>
        <taxon>Spermatophyta</taxon>
        <taxon>Magnoliopsida</taxon>
        <taxon>Liliopsida</taxon>
        <taxon>Zingiberales</taxon>
        <taxon>Musaceae</taxon>
        <taxon>Ensete</taxon>
    </lineage>
</organism>
<dbReference type="GO" id="GO:0005789">
    <property type="term" value="C:endoplasmic reticulum membrane"/>
    <property type="evidence" value="ECO:0007669"/>
    <property type="project" value="UniProtKB-SubCell"/>
</dbReference>
<protein>
    <recommendedName>
        <fullName evidence="13">Phosphatidylinositol-glycan biosynthesis class X protein</fullName>
    </recommendedName>
</protein>
<dbReference type="AlphaFoldDB" id="A0AAV8QPJ5"/>
<evidence type="ECO:0008006" key="13">
    <source>
        <dbReference type="Google" id="ProtNLM"/>
    </source>
</evidence>
<evidence type="ECO:0000256" key="5">
    <source>
        <dbReference type="ARBA" id="ARBA00022692"/>
    </source>
</evidence>
<evidence type="ECO:0000256" key="3">
    <source>
        <dbReference type="ARBA" id="ARBA00010345"/>
    </source>
</evidence>
<keyword evidence="9" id="KW-0325">Glycoprotein</keyword>
<gene>
    <name evidence="11" type="ORF">OPV22_021884</name>
</gene>
<keyword evidence="5 10" id="KW-0812">Transmembrane</keyword>
<evidence type="ECO:0000313" key="11">
    <source>
        <dbReference type="EMBL" id="KAJ8478157.1"/>
    </source>
</evidence>
<comment type="caution">
    <text evidence="11">The sequence shown here is derived from an EMBL/GenBank/DDBJ whole genome shotgun (WGS) entry which is preliminary data.</text>
</comment>
<dbReference type="PANTHER" id="PTHR28650:SF1">
    <property type="entry name" value="PHOSPHATIDYLINOSITOL-GLYCAN BIOSYNTHESIS CLASS X PROTEIN"/>
    <property type="match status" value="1"/>
</dbReference>
<evidence type="ECO:0000256" key="6">
    <source>
        <dbReference type="ARBA" id="ARBA00022824"/>
    </source>
</evidence>
<dbReference type="EMBL" id="JAQQAF010000006">
    <property type="protein sequence ID" value="KAJ8478157.1"/>
    <property type="molecule type" value="Genomic_DNA"/>
</dbReference>
<evidence type="ECO:0000256" key="9">
    <source>
        <dbReference type="ARBA" id="ARBA00023180"/>
    </source>
</evidence>
<dbReference type="Proteomes" id="UP001222027">
    <property type="component" value="Unassembled WGS sequence"/>
</dbReference>
<accession>A0AAV8QPJ5</accession>
<evidence type="ECO:0000256" key="1">
    <source>
        <dbReference type="ARBA" id="ARBA00004389"/>
    </source>
</evidence>